<dbReference type="GO" id="GO:0140359">
    <property type="term" value="F:ABC-type transporter activity"/>
    <property type="evidence" value="ECO:0007669"/>
    <property type="project" value="InterPro"/>
</dbReference>
<evidence type="ECO:0000313" key="8">
    <source>
        <dbReference type="EMBL" id="HAR53384.1"/>
    </source>
</evidence>
<dbReference type="EMBL" id="DMVW01000155">
    <property type="protein sequence ID" value="HAR53384.1"/>
    <property type="molecule type" value="Genomic_DNA"/>
</dbReference>
<dbReference type="GO" id="GO:0005524">
    <property type="term" value="F:ATP binding"/>
    <property type="evidence" value="ECO:0007669"/>
    <property type="project" value="InterPro"/>
</dbReference>
<feature type="transmembrane region" description="Helical" evidence="6">
    <location>
        <begin position="177"/>
        <end position="197"/>
    </location>
</feature>
<name>A0A348WFS2_9RHOB</name>
<dbReference type="InterPro" id="IPR036640">
    <property type="entry name" value="ABC1_TM_sf"/>
</dbReference>
<dbReference type="PROSITE" id="PS50929">
    <property type="entry name" value="ABC_TM1F"/>
    <property type="match status" value="1"/>
</dbReference>
<evidence type="ECO:0000256" key="6">
    <source>
        <dbReference type="SAM" id="Phobius"/>
    </source>
</evidence>
<accession>A0A348WFS2</accession>
<feature type="region of interest" description="Disordered" evidence="5">
    <location>
        <begin position="1"/>
        <end position="125"/>
    </location>
</feature>
<evidence type="ECO:0000259" key="7">
    <source>
        <dbReference type="PROSITE" id="PS50929"/>
    </source>
</evidence>
<gene>
    <name evidence="8" type="ORF">DCS45_16135</name>
</gene>
<feature type="compositionally biased region" description="Polar residues" evidence="5">
    <location>
        <begin position="22"/>
        <end position="36"/>
    </location>
</feature>
<dbReference type="SUPFAM" id="SSF90123">
    <property type="entry name" value="ABC transporter transmembrane region"/>
    <property type="match status" value="1"/>
</dbReference>
<feature type="transmembrane region" description="Helical" evidence="6">
    <location>
        <begin position="143"/>
        <end position="165"/>
    </location>
</feature>
<reference evidence="8 9" key="1">
    <citation type="journal article" date="2018" name="Nat. Biotechnol.">
        <title>A standardized bacterial taxonomy based on genome phylogeny substantially revises the tree of life.</title>
        <authorList>
            <person name="Parks D.H."/>
            <person name="Chuvochina M."/>
            <person name="Waite D.W."/>
            <person name="Rinke C."/>
            <person name="Skarshewski A."/>
            <person name="Chaumeil P.A."/>
            <person name="Hugenholtz P."/>
        </authorList>
    </citation>
    <scope>NUCLEOTIDE SEQUENCE [LARGE SCALE GENOMIC DNA]</scope>
    <source>
        <strain evidence="8">UBA9169</strain>
    </source>
</reference>
<evidence type="ECO:0000256" key="2">
    <source>
        <dbReference type="ARBA" id="ARBA00022692"/>
    </source>
</evidence>
<sequence length="253" mass="26890">MSLDDIAARNAAAPPEAELPNSTSPGKTGAKQSFNKAKTDSTTHSTKDTDDTLRLDPAQRVTPKEADGQEIFRSSRPGIQIEGDTGPILRKTGGGGAKPPQRGDDGGGGGGGNNQTPKFHKRGGPDQFAVQLEKGKRVVRRNIGFVMVLTCATNLLVLAIPIYLFQISDRVLTSRSLDTLIMLTIVIGSAVVLQAVFDAVRRFILMRTAVEVAVRLGAPVLSAAAQSSLHDNGRQYQTLGDLQQLRGFLTSGT</sequence>
<keyword evidence="2 6" id="KW-0812">Transmembrane</keyword>
<evidence type="ECO:0000256" key="5">
    <source>
        <dbReference type="SAM" id="MobiDB-lite"/>
    </source>
</evidence>
<dbReference type="GO" id="GO:0005886">
    <property type="term" value="C:plasma membrane"/>
    <property type="evidence" value="ECO:0007669"/>
    <property type="project" value="UniProtKB-SubCell"/>
</dbReference>
<comment type="caution">
    <text evidence="8">The sequence shown here is derived from an EMBL/GenBank/DDBJ whole genome shotgun (WGS) entry which is preliminary data.</text>
</comment>
<feature type="domain" description="ABC transmembrane type-1" evidence="7">
    <location>
        <begin position="145"/>
        <end position="253"/>
    </location>
</feature>
<evidence type="ECO:0000313" key="9">
    <source>
        <dbReference type="Proteomes" id="UP000264719"/>
    </source>
</evidence>
<comment type="subcellular location">
    <subcellularLocation>
        <location evidence="1">Cell membrane</location>
        <topology evidence="1">Multi-pass membrane protein</topology>
    </subcellularLocation>
</comment>
<dbReference type="Proteomes" id="UP000264719">
    <property type="component" value="Unassembled WGS sequence"/>
</dbReference>
<feature type="compositionally biased region" description="Low complexity" evidence="5">
    <location>
        <begin position="8"/>
        <end position="21"/>
    </location>
</feature>
<feature type="non-terminal residue" evidence="8">
    <location>
        <position position="253"/>
    </location>
</feature>
<proteinExistence type="predicted"/>
<keyword evidence="4 6" id="KW-0472">Membrane</keyword>
<evidence type="ECO:0000256" key="1">
    <source>
        <dbReference type="ARBA" id="ARBA00004651"/>
    </source>
</evidence>
<protein>
    <submittedName>
        <fullName evidence="8">Type I secretion system permease/ATPase</fullName>
    </submittedName>
</protein>
<evidence type="ECO:0000256" key="4">
    <source>
        <dbReference type="ARBA" id="ARBA00023136"/>
    </source>
</evidence>
<keyword evidence="3 6" id="KW-1133">Transmembrane helix</keyword>
<dbReference type="AlphaFoldDB" id="A0A348WFS2"/>
<dbReference type="InterPro" id="IPR011527">
    <property type="entry name" value="ABC1_TM_dom"/>
</dbReference>
<organism evidence="8 9">
    <name type="scientific">Roseovarius nubinhibens</name>
    <dbReference type="NCBI Taxonomy" id="314263"/>
    <lineage>
        <taxon>Bacteria</taxon>
        <taxon>Pseudomonadati</taxon>
        <taxon>Pseudomonadota</taxon>
        <taxon>Alphaproteobacteria</taxon>
        <taxon>Rhodobacterales</taxon>
        <taxon>Roseobacteraceae</taxon>
        <taxon>Roseovarius</taxon>
    </lineage>
</organism>
<dbReference type="Gene3D" id="1.20.1560.10">
    <property type="entry name" value="ABC transporter type 1, transmembrane domain"/>
    <property type="match status" value="1"/>
</dbReference>
<feature type="compositionally biased region" description="Basic and acidic residues" evidence="5">
    <location>
        <begin position="37"/>
        <end position="54"/>
    </location>
</feature>
<evidence type="ECO:0000256" key="3">
    <source>
        <dbReference type="ARBA" id="ARBA00022989"/>
    </source>
</evidence>